<evidence type="ECO:0000256" key="2">
    <source>
        <dbReference type="ARBA" id="ARBA00022448"/>
    </source>
</evidence>
<dbReference type="KEGG" id="bfc:BacF7301_22205"/>
<organism evidence="10 11">
    <name type="scientific">Bacteroides faecium</name>
    <dbReference type="NCBI Taxonomy" id="2715212"/>
    <lineage>
        <taxon>Bacteria</taxon>
        <taxon>Pseudomonadati</taxon>
        <taxon>Bacteroidota</taxon>
        <taxon>Bacteroidia</taxon>
        <taxon>Bacteroidales</taxon>
        <taxon>Bacteroidaceae</taxon>
        <taxon>Bacteroides</taxon>
    </lineage>
</organism>
<feature type="domain" description="Secretin/TonB short N-terminal" evidence="9">
    <location>
        <begin position="64"/>
        <end position="115"/>
    </location>
</feature>
<dbReference type="PROSITE" id="PS52016">
    <property type="entry name" value="TONB_DEPENDENT_REC_3"/>
    <property type="match status" value="1"/>
</dbReference>
<name>A0A6H0KTA2_9BACE</name>
<dbReference type="InterPro" id="IPR023996">
    <property type="entry name" value="TonB-dep_OMP_SusC/RagA"/>
</dbReference>
<dbReference type="SMART" id="SM00965">
    <property type="entry name" value="STN"/>
    <property type="match status" value="1"/>
</dbReference>
<keyword evidence="6 7" id="KW-0998">Cell outer membrane</keyword>
<comment type="subcellular location">
    <subcellularLocation>
        <location evidence="1 7">Cell outer membrane</location>
        <topology evidence="1 7">Multi-pass membrane protein</topology>
    </subcellularLocation>
</comment>
<dbReference type="InterPro" id="IPR037066">
    <property type="entry name" value="Plug_dom_sf"/>
</dbReference>
<dbReference type="InterPro" id="IPR039426">
    <property type="entry name" value="TonB-dep_rcpt-like"/>
</dbReference>
<evidence type="ECO:0000256" key="3">
    <source>
        <dbReference type="ARBA" id="ARBA00022452"/>
    </source>
</evidence>
<evidence type="ECO:0000256" key="6">
    <source>
        <dbReference type="ARBA" id="ARBA00023237"/>
    </source>
</evidence>
<evidence type="ECO:0000259" key="9">
    <source>
        <dbReference type="SMART" id="SM00965"/>
    </source>
</evidence>
<accession>A0A6H0KTA2</accession>
<feature type="signal peptide" evidence="8">
    <location>
        <begin position="1"/>
        <end position="34"/>
    </location>
</feature>
<reference evidence="10 11" key="1">
    <citation type="submission" date="2020-03" db="EMBL/GenBank/DDBJ databases">
        <title>Genomic analysis of Bacteroides faecium CBA7301.</title>
        <authorList>
            <person name="Kim J."/>
            <person name="Roh S.W."/>
        </authorList>
    </citation>
    <scope>NUCLEOTIDE SEQUENCE [LARGE SCALE GENOMIC DNA]</scope>
    <source>
        <strain evidence="10 11">CBA7301</strain>
    </source>
</reference>
<dbReference type="SUPFAM" id="SSF49464">
    <property type="entry name" value="Carboxypeptidase regulatory domain-like"/>
    <property type="match status" value="1"/>
</dbReference>
<dbReference type="Proteomes" id="UP000501780">
    <property type="component" value="Chromosome"/>
</dbReference>
<dbReference type="InterPro" id="IPR008969">
    <property type="entry name" value="CarboxyPept-like_regulatory"/>
</dbReference>
<keyword evidence="11" id="KW-1185">Reference proteome</keyword>
<keyword evidence="10" id="KW-0675">Receptor</keyword>
<dbReference type="EMBL" id="CP050831">
    <property type="protein sequence ID" value="QIU96694.1"/>
    <property type="molecule type" value="Genomic_DNA"/>
</dbReference>
<evidence type="ECO:0000313" key="11">
    <source>
        <dbReference type="Proteomes" id="UP000501780"/>
    </source>
</evidence>
<dbReference type="NCBIfam" id="TIGR04057">
    <property type="entry name" value="SusC_RagA_signa"/>
    <property type="match status" value="1"/>
</dbReference>
<dbReference type="SUPFAM" id="SSF56935">
    <property type="entry name" value="Porins"/>
    <property type="match status" value="1"/>
</dbReference>
<keyword evidence="8" id="KW-0732">Signal</keyword>
<dbReference type="AlphaFoldDB" id="A0A6H0KTA2"/>
<dbReference type="InterPro" id="IPR023997">
    <property type="entry name" value="TonB-dep_OMP_SusC/RagA_CS"/>
</dbReference>
<dbReference type="Pfam" id="PF13715">
    <property type="entry name" value="CarbopepD_reg_2"/>
    <property type="match status" value="1"/>
</dbReference>
<protein>
    <submittedName>
        <fullName evidence="10">TonB-dependent receptor</fullName>
    </submittedName>
</protein>
<evidence type="ECO:0000313" key="10">
    <source>
        <dbReference type="EMBL" id="QIU96694.1"/>
    </source>
</evidence>
<dbReference type="FunFam" id="2.60.40.1120:FF:000003">
    <property type="entry name" value="Outer membrane protein Omp121"/>
    <property type="match status" value="1"/>
</dbReference>
<dbReference type="Gene3D" id="2.170.130.10">
    <property type="entry name" value="TonB-dependent receptor, plug domain"/>
    <property type="match status" value="1"/>
</dbReference>
<dbReference type="GO" id="GO:0009279">
    <property type="term" value="C:cell outer membrane"/>
    <property type="evidence" value="ECO:0007669"/>
    <property type="project" value="UniProtKB-SubCell"/>
</dbReference>
<dbReference type="Gene3D" id="2.60.40.1120">
    <property type="entry name" value="Carboxypeptidase-like, regulatory domain"/>
    <property type="match status" value="1"/>
</dbReference>
<dbReference type="Pfam" id="PF07715">
    <property type="entry name" value="Plug"/>
    <property type="match status" value="1"/>
</dbReference>
<dbReference type="Gene3D" id="2.40.170.20">
    <property type="entry name" value="TonB-dependent receptor, beta-barrel domain"/>
    <property type="match status" value="1"/>
</dbReference>
<dbReference type="Gene3D" id="3.55.50.30">
    <property type="match status" value="1"/>
</dbReference>
<evidence type="ECO:0000256" key="5">
    <source>
        <dbReference type="ARBA" id="ARBA00023136"/>
    </source>
</evidence>
<dbReference type="InterPro" id="IPR011662">
    <property type="entry name" value="Secretin/TonB_short_N"/>
</dbReference>
<evidence type="ECO:0000256" key="1">
    <source>
        <dbReference type="ARBA" id="ARBA00004571"/>
    </source>
</evidence>
<keyword evidence="4 7" id="KW-0812">Transmembrane</keyword>
<evidence type="ECO:0000256" key="7">
    <source>
        <dbReference type="PROSITE-ProRule" id="PRU01360"/>
    </source>
</evidence>
<gene>
    <name evidence="10" type="ORF">BacF7301_22205</name>
</gene>
<dbReference type="InterPro" id="IPR036942">
    <property type="entry name" value="Beta-barrel_TonB_sf"/>
</dbReference>
<dbReference type="NCBIfam" id="TIGR04056">
    <property type="entry name" value="OMP_RagA_SusC"/>
    <property type="match status" value="1"/>
</dbReference>
<dbReference type="InterPro" id="IPR012910">
    <property type="entry name" value="Plug_dom"/>
</dbReference>
<evidence type="ECO:0000256" key="4">
    <source>
        <dbReference type="ARBA" id="ARBA00022692"/>
    </source>
</evidence>
<evidence type="ECO:0000256" key="8">
    <source>
        <dbReference type="SAM" id="SignalP"/>
    </source>
</evidence>
<keyword evidence="2 7" id="KW-0813">Transport</keyword>
<comment type="similarity">
    <text evidence="7">Belongs to the TonB-dependent receptor family.</text>
</comment>
<keyword evidence="3 7" id="KW-1134">Transmembrane beta strand</keyword>
<proteinExistence type="inferred from homology"/>
<dbReference type="Pfam" id="PF07660">
    <property type="entry name" value="STN"/>
    <property type="match status" value="1"/>
</dbReference>
<sequence>MEKLRNVNRLGKCGRRLCMTFLFLCITTSGLMQASVFAQATVTAKFRNVTLNEVLWEIQKQTDFTFIYSTSDAKKVKVENLNVKNELISEVLNKCLQNSGLTYTVHDGVIAIRKAEPARTQTAAAVQEKSYTITGKVTEDNGEPIIGANVIVKGTTNGMMTDLNGNFHLEVTDKKVTLVVSYIGYTSQEVTVIPGKTVNIILKVDNNLLEEVIVTGYGTFKKSAYAGSASIVKTDAVKDVPNVSFQQMLEGAAPGVSVSSGSGIPGSSTSIRIRGMGSFNASNSPLYVVDGVPVLSGDIGASGSDSGLDVMSTLNTSDIESITVIKDAAAASLYGSRAANGVVIITTKQGKSGKPVFSLKSDWGFSNFAMPFREIMGGQERRNMIHEGLRNYALSYTGKVDEDAMEEGLHPGMTENEAWAYADANINQYAPIPWCGFTDWDDYLFRNGSHQNYEFSASGGQEKIKYYTSIGYMKQEGVTINSGLERVSARLNVDYQMAKWMNIGAKIQFSRVNQDTYSEGTTYTSPIYGTRNGATPSDPVWNEDGTWNRELIKLDDRNPMLSNSFNFKKEYVTRSFNTVYATFDIWKGIKFTSTYSYDFVMNKSRAWKDPRTSDGDDDNGRFSKDYNDITNMTWSNILTYQTKFKKKHNLDLLAGYEINSKESDGLGATISNFARWDKPEINNGVVYQSMGGSNKATRIVSYITRANYDYDNKYYLGASWRTDGSSRLARENRWGNFWSVSGAWRVSSEKFMKPVQDWLSDLKLRVSYGVNGTLPSSYYGYLGLSSLTSNYNNNPGISQSQLENKELTWETNYNFNSGIDLGFFDNRLNVTFEYYVRTTKNLLYSRPLSLSTGFSSYLSNIGKLQNKGYELEIRSTNIETKNFRWTSSLNLGHNANKILKLDGDLKQVTSGTTIHKVGLPYSTYYMIEFAGIDPADGEPMFYKNSTDENGKLNKETTKDPRKAEKVILQCANPTITGGFGNSLSYKWFDLNFNLNFSFGAWNYDGGAGKLEHGGDGTLNIPTYYRKRWQKEGDQTSIERFVIGRSISMKDYATSRRLYSGDYVRLKNLTFGFTLPKTWTRKVGIDNVRLYAAGNNLLTWAAYDYIDPESGSSPSWDTPPMRTYTFGLEVKF</sequence>
<feature type="chain" id="PRO_5026328801" evidence="8">
    <location>
        <begin position="35"/>
        <end position="1131"/>
    </location>
</feature>
<dbReference type="RefSeq" id="WP_167966239.1">
    <property type="nucleotide sequence ID" value="NZ_CP050831.1"/>
</dbReference>
<keyword evidence="5 7" id="KW-0472">Membrane</keyword>